<dbReference type="AlphaFoldDB" id="I7BJR5"/>
<gene>
    <name evidence="1" type="ordered locus">MHLP_02640</name>
</gene>
<keyword evidence="2" id="KW-1185">Reference proteome</keyword>
<sequence length="164" mass="17297">MVGVGSAKLLGGALVIAGVSGGAYAVLSPFLSANSLEAQSTSSSRTFRILESSGVPAFLINCPAEVDSIAYLELALSYEDFVFRCETKTAQGSDVVASTLVKEGAYGNATKDKLTCTFQAPDQYTCTHLDQNGGQDSKLVVKKTEHKSEQGKVEVHLKVVSSKK</sequence>
<evidence type="ECO:0000313" key="2">
    <source>
        <dbReference type="Proteomes" id="UP000006502"/>
    </source>
</evidence>
<evidence type="ECO:0000313" key="1">
    <source>
        <dbReference type="EMBL" id="AFO52108.1"/>
    </source>
</evidence>
<organism evidence="1 2">
    <name type="scientific">Mycoplasma haematolamae (strain Purdue)</name>
    <dbReference type="NCBI Taxonomy" id="1212765"/>
    <lineage>
        <taxon>Bacteria</taxon>
        <taxon>Bacillati</taxon>
        <taxon>Mycoplasmatota</taxon>
        <taxon>Mollicutes</taxon>
        <taxon>Mycoplasmataceae</taxon>
        <taxon>Mycoplasma</taxon>
    </lineage>
</organism>
<name>I7BJR5_MYCHA</name>
<dbReference type="PATRIC" id="fig|1212765.3.peg.595"/>
<reference evidence="1 2" key="1">
    <citation type="journal article" date="2012" name="J. Bacteriol.">
        <title>Genome Sequence of "Candidatus Mycoplasma haemolamae" Strain Purdue, a Red Blood Cell Pathogen of Alpacas (Vicugna pacos) and Llamas (Lama glama).</title>
        <authorList>
            <person name="Guimaraes A.M."/>
            <person name="Toth B."/>
            <person name="Santos A.P."/>
            <person name="do Nascimento N.C."/>
            <person name="Kritchevsky J.E."/>
            <person name="Messick J.B."/>
        </authorList>
    </citation>
    <scope>NUCLEOTIDE SEQUENCE [LARGE SCALE GENOMIC DNA]</scope>
    <source>
        <strain evidence="1 2">Purdue</strain>
    </source>
</reference>
<dbReference type="STRING" id="1212765.MHLP_02640"/>
<protein>
    <submittedName>
        <fullName evidence="1">Uncharacterized protein</fullName>
    </submittedName>
</protein>
<reference evidence="2" key="2">
    <citation type="submission" date="2012-07" db="EMBL/GenBank/DDBJ databases">
        <title>Complete genome sequence of 'Candidatus Mycoplasma haemolamae'.</title>
        <authorList>
            <person name="Guimaraes A.M.S."/>
            <person name="Toth B."/>
            <person name="Santos A.P."/>
            <person name="Nascimento N.C."/>
            <person name="Sojka J.E."/>
            <person name="Messick J.B."/>
        </authorList>
    </citation>
    <scope>NUCLEOTIDE SEQUENCE [LARGE SCALE GENOMIC DNA]</scope>
    <source>
        <strain evidence="2">Purdue</strain>
    </source>
</reference>
<dbReference type="Proteomes" id="UP000006502">
    <property type="component" value="Chromosome"/>
</dbReference>
<dbReference type="EMBL" id="CP003731">
    <property type="protein sequence ID" value="AFO52108.1"/>
    <property type="molecule type" value="Genomic_DNA"/>
</dbReference>
<accession>I7BJR5</accession>
<dbReference type="KEGG" id="mhl:MHLP_02640"/>
<proteinExistence type="predicted"/>
<dbReference type="HOGENOM" id="CLU_137332_0_0_14"/>